<keyword evidence="2" id="KW-1185">Reference proteome</keyword>
<dbReference type="Gramene" id="OBART08G10210.1">
    <property type="protein sequence ID" value="OBART08G10210.1"/>
    <property type="gene ID" value="OBART08G10210"/>
</dbReference>
<reference evidence="1" key="1">
    <citation type="journal article" date="2009" name="Rice">
        <title>De Novo Next Generation Sequencing of Plant Genomes.</title>
        <authorList>
            <person name="Rounsley S."/>
            <person name="Marri P.R."/>
            <person name="Yu Y."/>
            <person name="He R."/>
            <person name="Sisneros N."/>
            <person name="Goicoechea J.L."/>
            <person name="Lee S.J."/>
            <person name="Angelova A."/>
            <person name="Kudrna D."/>
            <person name="Luo M."/>
            <person name="Affourtit J."/>
            <person name="Desany B."/>
            <person name="Knight J."/>
            <person name="Niazi F."/>
            <person name="Egholm M."/>
            <person name="Wing R.A."/>
        </authorList>
    </citation>
    <scope>NUCLEOTIDE SEQUENCE [LARGE SCALE GENOMIC DNA]</scope>
    <source>
        <strain evidence="1">cv. IRGC 105608</strain>
    </source>
</reference>
<organism evidence="1">
    <name type="scientific">Oryza barthii</name>
    <dbReference type="NCBI Taxonomy" id="65489"/>
    <lineage>
        <taxon>Eukaryota</taxon>
        <taxon>Viridiplantae</taxon>
        <taxon>Streptophyta</taxon>
        <taxon>Embryophyta</taxon>
        <taxon>Tracheophyta</taxon>
        <taxon>Spermatophyta</taxon>
        <taxon>Magnoliopsida</taxon>
        <taxon>Liliopsida</taxon>
        <taxon>Poales</taxon>
        <taxon>Poaceae</taxon>
        <taxon>BOP clade</taxon>
        <taxon>Oryzoideae</taxon>
        <taxon>Oryzeae</taxon>
        <taxon>Oryzinae</taxon>
        <taxon>Oryza</taxon>
    </lineage>
</organism>
<dbReference type="Proteomes" id="UP000026960">
    <property type="component" value="Chromosome 8"/>
</dbReference>
<dbReference type="AlphaFoldDB" id="A0A0D3GYU9"/>
<dbReference type="HOGENOM" id="CLU_111758_0_0_1"/>
<dbReference type="PaxDb" id="65489-OBART08G10210.1"/>
<sequence>MVIRFLFISVLRQIIPFGLPIPALPIRRLPELFCKAIANAVFAPLLLAVEPPLLKPIVIPPRWSLTATSWSVMINIPLLQFVDSSPSPVKRHRDSFIDSKVARALPFSVSGVDATDKMIQPKAKKVKSKMPISTENLRRSLRFVGQEKVNLAYDTPRKRSKVQPISKVLSLGPTVISSKELPPPIPVQQLQKIGTEKCGMLPEEVASDKLLKPRK</sequence>
<name>A0A0D3GYU9_9ORYZ</name>
<reference evidence="1" key="2">
    <citation type="submission" date="2015-03" db="UniProtKB">
        <authorList>
            <consortium name="EnsemblPlants"/>
        </authorList>
    </citation>
    <scope>IDENTIFICATION</scope>
</reference>
<dbReference type="EnsemblPlants" id="OBART08G10210.1">
    <property type="protein sequence ID" value="OBART08G10210.1"/>
    <property type="gene ID" value="OBART08G10210"/>
</dbReference>
<evidence type="ECO:0000313" key="2">
    <source>
        <dbReference type="Proteomes" id="UP000026960"/>
    </source>
</evidence>
<proteinExistence type="predicted"/>
<dbReference type="STRING" id="65489.A0A0D3GYU9"/>
<evidence type="ECO:0000313" key="1">
    <source>
        <dbReference type="EnsemblPlants" id="OBART08G10210.1"/>
    </source>
</evidence>
<protein>
    <submittedName>
        <fullName evidence="1">Uncharacterized protein</fullName>
    </submittedName>
</protein>
<accession>A0A0D3GYU9</accession>